<dbReference type="AlphaFoldDB" id="V6S0K3"/>
<reference evidence="2 3" key="2">
    <citation type="journal article" date="2015" name="Stand. Genomic Sci.">
        <title>High quality draft genomic sequence of Flavobacterium enshiense DK69(T) and comparison among Flavobacterium genomes.</title>
        <authorList>
            <person name="Zeng Z."/>
            <person name="Chen C."/>
            <person name="Du H."/>
            <person name="Wang G."/>
            <person name="Li M."/>
        </authorList>
    </citation>
    <scope>NUCLEOTIDE SEQUENCE [LARGE SCALE GENOMIC DNA]</scope>
    <source>
        <strain evidence="2 3">DK69</strain>
    </source>
</reference>
<feature type="signal peptide" evidence="1">
    <location>
        <begin position="1"/>
        <end position="18"/>
    </location>
</feature>
<proteinExistence type="predicted"/>
<organism evidence="2 3">
    <name type="scientific">Flavobacterium enshiense DK69</name>
    <dbReference type="NCBI Taxonomy" id="1107311"/>
    <lineage>
        <taxon>Bacteria</taxon>
        <taxon>Pseudomonadati</taxon>
        <taxon>Bacteroidota</taxon>
        <taxon>Flavobacteriia</taxon>
        <taxon>Flavobacteriales</taxon>
        <taxon>Flavobacteriaceae</taxon>
        <taxon>Flavobacterium</taxon>
    </lineage>
</organism>
<dbReference type="OrthoDB" id="861310at2"/>
<evidence type="ECO:0000256" key="1">
    <source>
        <dbReference type="SAM" id="SignalP"/>
    </source>
</evidence>
<dbReference type="STRING" id="1107311.Q767_15555"/>
<feature type="chain" id="PRO_5004750324" description="DUF4932 domain-containing protein" evidence="1">
    <location>
        <begin position="19"/>
        <end position="471"/>
    </location>
</feature>
<reference evidence="3" key="1">
    <citation type="submission" date="2013-09" db="EMBL/GenBank/DDBJ databases">
        <authorList>
            <person name="Zeng Z."/>
            <person name="Chen C."/>
        </authorList>
    </citation>
    <scope>NUCLEOTIDE SEQUENCE [LARGE SCALE GENOMIC DNA]</scope>
    <source>
        <strain evidence="3">DK69</strain>
    </source>
</reference>
<dbReference type="eggNOG" id="ENOG502Z9N9">
    <property type="taxonomic scope" value="Bacteria"/>
</dbReference>
<keyword evidence="1" id="KW-0732">Signal</keyword>
<keyword evidence="3" id="KW-1185">Reference proteome</keyword>
<dbReference type="PATRIC" id="fig|1107311.3.peg.2977"/>
<protein>
    <recommendedName>
        <fullName evidence="4">DUF4932 domain-containing protein</fullName>
    </recommendedName>
</protein>
<gene>
    <name evidence="2" type="ORF">Q767_15555</name>
</gene>
<evidence type="ECO:0000313" key="3">
    <source>
        <dbReference type="Proteomes" id="UP000030149"/>
    </source>
</evidence>
<dbReference type="EMBL" id="JRLZ01000025">
    <property type="protein sequence ID" value="KGO92610.1"/>
    <property type="molecule type" value="Genomic_DNA"/>
</dbReference>
<evidence type="ECO:0008006" key="4">
    <source>
        <dbReference type="Google" id="ProtNLM"/>
    </source>
</evidence>
<name>V6S0K3_9FLAO</name>
<comment type="caution">
    <text evidence="2">The sequence shown here is derived from an EMBL/GenBank/DDBJ whole genome shotgun (WGS) entry which is preliminary data.</text>
</comment>
<evidence type="ECO:0000313" key="2">
    <source>
        <dbReference type="EMBL" id="KGO92610.1"/>
    </source>
</evidence>
<sequence>MKKTITLLFILISTFAFSQDFFVYKISKPYCIFNFMETATNGNGTSSYFKKYIEDKTQNNLNFKNLCEEYAKINLSYNYKRFEFPDERRPNRSTYDLISINAINSKNLNEFKKSTIGILPIVEYQKLFKILSEVEKIYDDIIWNDYEKKLTNQKNNLTTFKKSNVEIFNRFNKFYNSTWTNEIPFQIALYPIPGKKGSTTATPHGNSLCIGVLTDDIDYTGRNGVILHEMCHVLYDEQSKEFQKQLVSYFAENKSQYSKFANAYFDEALATTLGNGWAYKNINGKIDDREWYNDTYIEGFARGIYPLVENYLNENKQIDKNFIDKSIEIFGLKFPNAIADYSILLNKLYLYYDNEDESEITIPLRKYFRLSNVNSSSPILHPYSIENLNEGSGNQLIIINENQKSTLDKLKEIYPELSEANFENKPLNLSFFDNKENAVIILIVNNKMEFENLIEQMNKEKYFDKTKIKQN</sequence>
<dbReference type="RefSeq" id="WP_023574964.1">
    <property type="nucleotide sequence ID" value="NZ_AVCS01000030.1"/>
</dbReference>
<accession>V6S0K3</accession>
<dbReference type="Proteomes" id="UP000030149">
    <property type="component" value="Unassembled WGS sequence"/>
</dbReference>